<proteinExistence type="predicted"/>
<accession>A0ABS8EGK7</accession>
<gene>
    <name evidence="1" type="ORF">K7B10_35880</name>
</gene>
<keyword evidence="2" id="KW-1185">Reference proteome</keyword>
<dbReference type="InterPro" id="IPR042099">
    <property type="entry name" value="ANL_N_sf"/>
</dbReference>
<evidence type="ECO:0000313" key="2">
    <source>
        <dbReference type="Proteomes" id="UP001520654"/>
    </source>
</evidence>
<dbReference type="EMBL" id="JAINUL010000001">
    <property type="protein sequence ID" value="MCC0100073.1"/>
    <property type="molecule type" value="Genomic_DNA"/>
</dbReference>
<name>A0ABS8EGK7_9ACTN</name>
<reference evidence="1 2" key="1">
    <citation type="submission" date="2021-08" db="EMBL/GenBank/DDBJ databases">
        <title>Genomic Architecture of Streptomyces flavotricini NGL1 and Streptomyces erythrochromogenes HMS4 With Differential Plant Beneficial attributes and laccase production capabilities.</title>
        <authorList>
            <person name="Salwan R."/>
            <person name="Kaur R."/>
            <person name="Sharma V."/>
        </authorList>
    </citation>
    <scope>NUCLEOTIDE SEQUENCE [LARGE SCALE GENOMIC DNA]</scope>
    <source>
        <strain evidence="1 2">NGL1</strain>
    </source>
</reference>
<dbReference type="GO" id="GO:0016874">
    <property type="term" value="F:ligase activity"/>
    <property type="evidence" value="ECO:0007669"/>
    <property type="project" value="UniProtKB-KW"/>
</dbReference>
<protein>
    <submittedName>
        <fullName evidence="1">Phenylacetate--CoA ligase family protein</fullName>
    </submittedName>
</protein>
<evidence type="ECO:0000313" key="1">
    <source>
        <dbReference type="EMBL" id="MCC0100073.1"/>
    </source>
</evidence>
<dbReference type="SUPFAM" id="SSF56801">
    <property type="entry name" value="Acetyl-CoA synthetase-like"/>
    <property type="match status" value="1"/>
</dbReference>
<keyword evidence="1" id="KW-0436">Ligase</keyword>
<dbReference type="PANTHER" id="PTHR43845">
    <property type="entry name" value="BLR5969 PROTEIN"/>
    <property type="match status" value="1"/>
</dbReference>
<dbReference type="Gene3D" id="3.40.50.12780">
    <property type="entry name" value="N-terminal domain of ligase-like"/>
    <property type="match status" value="1"/>
</dbReference>
<comment type="caution">
    <text evidence="1">The sequence shown here is derived from an EMBL/GenBank/DDBJ whole genome shotgun (WGS) entry which is preliminary data.</text>
</comment>
<organism evidence="1 2">
    <name type="scientific">Streptomyces flavotricini</name>
    <dbReference type="NCBI Taxonomy" id="66888"/>
    <lineage>
        <taxon>Bacteria</taxon>
        <taxon>Bacillati</taxon>
        <taxon>Actinomycetota</taxon>
        <taxon>Actinomycetes</taxon>
        <taxon>Kitasatosporales</taxon>
        <taxon>Streptomycetaceae</taxon>
        <taxon>Streptomyces</taxon>
    </lineage>
</organism>
<dbReference type="Proteomes" id="UP001520654">
    <property type="component" value="Unassembled WGS sequence"/>
</dbReference>
<sequence length="678" mass="72812">MVRYYPTDLLLAMEEADRPGSGLDELLDAHRLAALRPLFGAGEEFADGLDELLGGLAQYPWQPLTDTNDVDELRPVGALVLDDDRPGTTLRGLLLAWATGNHVTVRTADPGFWQALTALLHCPGLPLPTARAVPRDTPAAAYGTPLRVPDLLPLAARAGAPYDAAARTPARSTARHAAPAGDAAPYGSPGWDPALYATPGSAGPEPLVTRFRAGRELPGQDAFTTGVLRSDCRAAWTAALSRRTRLHGTTLAAARAAEDPRRTGRLDARLRHTAARARRSPYYRDLPPVRTLDDLPGLPVLDKAALAAHSLPAGRGFASGARPTGEVLRSGSTTGTPRYIVYARTDWDNMVREAVPLFYAMGLEPGDRLVNTLFGGDLYGGLTTTVTEFSRMPLECCTTAQAATPESLLMLARSFGANAVIGVPTMIVPLLREAYRRDPLLRVEKVLYLGTAMGRADRAWLREHLGTRIVSSVLAANDGAQLGYQCAALDGMLHHVNDDYNYLEVVDDHGSPVPDGTAGELLTTTFQKGEGPLIRYRIGDRGRFVHHDCPCGISGRTLEYHGRSDGVVRLMGAALLHAELLDAVSGFGVSELQAEITSQDGRDTLTVRTESPRPLRPEELRAHLADRFPLLAGSRIYEDGAAPAGPADFRVECHAPGALARNPASGKIRPVVDRRVEA</sequence>
<dbReference type="PANTHER" id="PTHR43845:SF1">
    <property type="entry name" value="BLR5969 PROTEIN"/>
    <property type="match status" value="1"/>
</dbReference>